<evidence type="ECO:0000313" key="1">
    <source>
        <dbReference type="EMBL" id="MQL71940.1"/>
    </source>
</evidence>
<protein>
    <submittedName>
        <fullName evidence="1">Uncharacterized protein</fullName>
    </submittedName>
</protein>
<evidence type="ECO:0000313" key="2">
    <source>
        <dbReference type="Proteomes" id="UP000652761"/>
    </source>
</evidence>
<reference evidence="1" key="1">
    <citation type="submission" date="2017-07" db="EMBL/GenBank/DDBJ databases">
        <title>Taro Niue Genome Assembly and Annotation.</title>
        <authorList>
            <person name="Atibalentja N."/>
            <person name="Keating K."/>
            <person name="Fields C.J."/>
        </authorList>
    </citation>
    <scope>NUCLEOTIDE SEQUENCE</scope>
    <source>
        <strain evidence="1">Niue_2</strain>
        <tissue evidence="1">Leaf</tissue>
    </source>
</reference>
<sequence length="180" mass="19887">LTFSLSGALSPLMTVCFVCYRLRVRVLSKEFISLFLSPMFGRFLSSSFCGVIVETRWNLLRLVRSSTFDVEDKFLPTGFYGCPWQSTPALCATIDFGKLISAFSGYYGTLVKMTFRSSQGKLHLAGVHGCRRQPSPVFRETCLPLRDISIGEESNIICSISGANSEAPAFEPDDLKSVGL</sequence>
<dbReference type="Proteomes" id="UP000652761">
    <property type="component" value="Unassembled WGS sequence"/>
</dbReference>
<organism evidence="1 2">
    <name type="scientific">Colocasia esculenta</name>
    <name type="common">Wild taro</name>
    <name type="synonym">Arum esculentum</name>
    <dbReference type="NCBI Taxonomy" id="4460"/>
    <lineage>
        <taxon>Eukaryota</taxon>
        <taxon>Viridiplantae</taxon>
        <taxon>Streptophyta</taxon>
        <taxon>Embryophyta</taxon>
        <taxon>Tracheophyta</taxon>
        <taxon>Spermatophyta</taxon>
        <taxon>Magnoliopsida</taxon>
        <taxon>Liliopsida</taxon>
        <taxon>Araceae</taxon>
        <taxon>Aroideae</taxon>
        <taxon>Colocasieae</taxon>
        <taxon>Colocasia</taxon>
    </lineage>
</organism>
<proteinExistence type="predicted"/>
<feature type="non-terminal residue" evidence="1">
    <location>
        <position position="180"/>
    </location>
</feature>
<name>A0A843TR58_COLES</name>
<accession>A0A843TR58</accession>
<dbReference type="EMBL" id="NMUH01000113">
    <property type="protein sequence ID" value="MQL71940.1"/>
    <property type="molecule type" value="Genomic_DNA"/>
</dbReference>
<keyword evidence="2" id="KW-1185">Reference proteome</keyword>
<gene>
    <name evidence="1" type="ORF">Taro_004246</name>
</gene>
<comment type="caution">
    <text evidence="1">The sequence shown here is derived from an EMBL/GenBank/DDBJ whole genome shotgun (WGS) entry which is preliminary data.</text>
</comment>
<dbReference type="AlphaFoldDB" id="A0A843TR58"/>